<evidence type="ECO:0000256" key="1">
    <source>
        <dbReference type="SAM" id="SignalP"/>
    </source>
</evidence>
<protein>
    <submittedName>
        <fullName evidence="2">Uncharacterized protein</fullName>
    </submittedName>
</protein>
<dbReference type="Proteomes" id="UP001432312">
    <property type="component" value="Chromosome"/>
</dbReference>
<keyword evidence="1" id="KW-0732">Signal</keyword>
<feature type="signal peptide" evidence="1">
    <location>
        <begin position="1"/>
        <end position="29"/>
    </location>
</feature>
<evidence type="ECO:0000313" key="3">
    <source>
        <dbReference type="Proteomes" id="UP001432312"/>
    </source>
</evidence>
<evidence type="ECO:0000313" key="2">
    <source>
        <dbReference type="EMBL" id="WUN83897.1"/>
    </source>
</evidence>
<gene>
    <name evidence="2" type="ORF">OHA91_38610</name>
</gene>
<keyword evidence="3" id="KW-1185">Reference proteome</keyword>
<sequence length="137" mass="14424">MSKKTRAAVWTSVALGLLAGGTWAGTAVAAPPGSAKVTAPYAQAAAVVNANGSVNRSKGIEAVTKPAAGHYCVELEDKDLDIRKLVPNATLQYISFEYDIRISMWPHPSCGTRTDTFLVITGKPGVYEDASFSIVVP</sequence>
<dbReference type="GeneID" id="95502094"/>
<accession>A0ABZ1QNM6</accession>
<organism evidence="2 3">
    <name type="scientific">Streptomyces erythrochromogenes</name>
    <dbReference type="NCBI Taxonomy" id="285574"/>
    <lineage>
        <taxon>Bacteria</taxon>
        <taxon>Bacillati</taxon>
        <taxon>Actinomycetota</taxon>
        <taxon>Actinomycetes</taxon>
        <taxon>Kitasatosporales</taxon>
        <taxon>Streptomycetaceae</taxon>
        <taxon>Streptomyces</taxon>
    </lineage>
</organism>
<dbReference type="RefSeq" id="WP_158721224.1">
    <property type="nucleotide sequence ID" value="NZ_CP108036.1"/>
</dbReference>
<reference evidence="2" key="1">
    <citation type="submission" date="2022-10" db="EMBL/GenBank/DDBJ databases">
        <title>The complete genomes of actinobacterial strains from the NBC collection.</title>
        <authorList>
            <person name="Joergensen T.S."/>
            <person name="Alvarez Arevalo M."/>
            <person name="Sterndorff E.B."/>
            <person name="Faurdal D."/>
            <person name="Vuksanovic O."/>
            <person name="Mourched A.-S."/>
            <person name="Charusanti P."/>
            <person name="Shaw S."/>
            <person name="Blin K."/>
            <person name="Weber T."/>
        </authorList>
    </citation>
    <scope>NUCLEOTIDE SEQUENCE</scope>
    <source>
        <strain evidence="2">NBC_00303</strain>
    </source>
</reference>
<name>A0ABZ1QNM6_9ACTN</name>
<dbReference type="EMBL" id="CP108036">
    <property type="protein sequence ID" value="WUN83897.1"/>
    <property type="molecule type" value="Genomic_DNA"/>
</dbReference>
<feature type="chain" id="PRO_5046409699" evidence="1">
    <location>
        <begin position="30"/>
        <end position="137"/>
    </location>
</feature>
<proteinExistence type="predicted"/>